<accession>A0AAV4QV01</accession>
<organism evidence="1 2">
    <name type="scientific">Caerostris extrusa</name>
    <name type="common">Bark spider</name>
    <name type="synonym">Caerostris bankana</name>
    <dbReference type="NCBI Taxonomy" id="172846"/>
    <lineage>
        <taxon>Eukaryota</taxon>
        <taxon>Metazoa</taxon>
        <taxon>Ecdysozoa</taxon>
        <taxon>Arthropoda</taxon>
        <taxon>Chelicerata</taxon>
        <taxon>Arachnida</taxon>
        <taxon>Araneae</taxon>
        <taxon>Araneomorphae</taxon>
        <taxon>Entelegynae</taxon>
        <taxon>Araneoidea</taxon>
        <taxon>Araneidae</taxon>
        <taxon>Caerostris</taxon>
    </lineage>
</organism>
<protein>
    <submittedName>
        <fullName evidence="1">Uncharacterized protein</fullName>
    </submittedName>
</protein>
<comment type="caution">
    <text evidence="1">The sequence shown here is derived from an EMBL/GenBank/DDBJ whole genome shotgun (WGS) entry which is preliminary data.</text>
</comment>
<feature type="non-terminal residue" evidence="1">
    <location>
        <position position="1"/>
    </location>
</feature>
<reference evidence="1 2" key="1">
    <citation type="submission" date="2021-06" db="EMBL/GenBank/DDBJ databases">
        <title>Caerostris extrusa draft genome.</title>
        <authorList>
            <person name="Kono N."/>
            <person name="Arakawa K."/>
        </authorList>
    </citation>
    <scope>NUCLEOTIDE SEQUENCE [LARGE SCALE GENOMIC DNA]</scope>
</reference>
<name>A0AAV4QV01_CAEEX</name>
<proteinExistence type="predicted"/>
<gene>
    <name evidence="1" type="ORF">CEXT_713561</name>
</gene>
<dbReference type="Proteomes" id="UP001054945">
    <property type="component" value="Unassembled WGS sequence"/>
</dbReference>
<dbReference type="EMBL" id="BPLR01006892">
    <property type="protein sequence ID" value="GIY13099.1"/>
    <property type="molecule type" value="Genomic_DNA"/>
</dbReference>
<keyword evidence="2" id="KW-1185">Reference proteome</keyword>
<evidence type="ECO:0000313" key="2">
    <source>
        <dbReference type="Proteomes" id="UP001054945"/>
    </source>
</evidence>
<evidence type="ECO:0000313" key="1">
    <source>
        <dbReference type="EMBL" id="GIY13099.1"/>
    </source>
</evidence>
<sequence length="81" mass="8964">SCSNLLFTTTDGVPNVTAFKSIIEGWILPKDYALLCALLSPNPAERPSAFTLLARSFLSKYEAICRAKREEQMKAQNTSPK</sequence>
<dbReference type="AlphaFoldDB" id="A0AAV4QV01"/>